<evidence type="ECO:0000313" key="2">
    <source>
        <dbReference type="Proteomes" id="UP000249497"/>
    </source>
</evidence>
<name>A0A8T8XAQ5_ASPJA</name>
<dbReference type="GeneID" id="37175198"/>
<dbReference type="Proteomes" id="UP000249497">
    <property type="component" value="Unassembled WGS sequence"/>
</dbReference>
<dbReference type="AlphaFoldDB" id="A0A8T8XAQ5"/>
<dbReference type="EMBL" id="KZ824778">
    <property type="protein sequence ID" value="RAH84499.1"/>
    <property type="molecule type" value="Genomic_DNA"/>
</dbReference>
<protein>
    <submittedName>
        <fullName evidence="1">Uncharacterized protein</fullName>
    </submittedName>
</protein>
<sequence length="60" mass="6798">MLRYGNSTSESPPFVFCHPFLDRRFSPLIQPCPPPRRLAPSALYPTSALNLSVDDHLSHF</sequence>
<dbReference type="RefSeq" id="XP_025530393.1">
    <property type="nucleotide sequence ID" value="XM_025671506.1"/>
</dbReference>
<reference evidence="1 2" key="1">
    <citation type="submission" date="2018-02" db="EMBL/GenBank/DDBJ databases">
        <title>The genomes of Aspergillus section Nigri reveals drivers in fungal speciation.</title>
        <authorList>
            <consortium name="DOE Joint Genome Institute"/>
            <person name="Vesth T.C."/>
            <person name="Nybo J."/>
            <person name="Theobald S."/>
            <person name="Brandl J."/>
            <person name="Frisvad J.C."/>
            <person name="Nielsen K.F."/>
            <person name="Lyhne E.K."/>
            <person name="Kogle M.E."/>
            <person name="Kuo A."/>
            <person name="Riley R."/>
            <person name="Clum A."/>
            <person name="Nolan M."/>
            <person name="Lipzen A."/>
            <person name="Salamov A."/>
            <person name="Henrissat B."/>
            <person name="Wiebenga A."/>
            <person name="De vries R.P."/>
            <person name="Grigoriev I.V."/>
            <person name="Mortensen U.H."/>
            <person name="Andersen M.R."/>
            <person name="Baker S.E."/>
        </authorList>
    </citation>
    <scope>NUCLEOTIDE SEQUENCE [LARGE SCALE GENOMIC DNA]</scope>
    <source>
        <strain evidence="1 2">CBS 114.51</strain>
    </source>
</reference>
<accession>A0A8T8XAQ5</accession>
<gene>
    <name evidence="1" type="ORF">BO86DRAFT_387119</name>
</gene>
<proteinExistence type="predicted"/>
<keyword evidence="2" id="KW-1185">Reference proteome</keyword>
<evidence type="ECO:0000313" key="1">
    <source>
        <dbReference type="EMBL" id="RAH84499.1"/>
    </source>
</evidence>
<organism evidence="1 2">
    <name type="scientific">Aspergillus japonicus CBS 114.51</name>
    <dbReference type="NCBI Taxonomy" id="1448312"/>
    <lineage>
        <taxon>Eukaryota</taxon>
        <taxon>Fungi</taxon>
        <taxon>Dikarya</taxon>
        <taxon>Ascomycota</taxon>
        <taxon>Pezizomycotina</taxon>
        <taxon>Eurotiomycetes</taxon>
        <taxon>Eurotiomycetidae</taxon>
        <taxon>Eurotiales</taxon>
        <taxon>Aspergillaceae</taxon>
        <taxon>Aspergillus</taxon>
        <taxon>Aspergillus subgen. Circumdati</taxon>
    </lineage>
</organism>